<evidence type="ECO:0000313" key="9">
    <source>
        <dbReference type="EMBL" id="PXA03932.1"/>
    </source>
</evidence>
<evidence type="ECO:0000256" key="8">
    <source>
        <dbReference type="SAM" id="MobiDB-lite"/>
    </source>
</evidence>
<reference evidence="9 10" key="1">
    <citation type="submission" date="2018-05" db="EMBL/GenBank/DDBJ databases">
        <title>Coraliomargarita sinensis sp. nov., isolated from a marine solar saltern.</title>
        <authorList>
            <person name="Zhou L.Y."/>
        </authorList>
    </citation>
    <scope>NUCLEOTIDE SEQUENCE [LARGE SCALE GENOMIC DNA]</scope>
    <source>
        <strain evidence="9 10">WN38</strain>
    </source>
</reference>
<dbReference type="InterPro" id="IPR020549">
    <property type="entry name" value="YbeY_CS"/>
</dbReference>
<keyword evidence="3 7" id="KW-0479">Metal-binding</keyword>
<dbReference type="PANTHER" id="PTHR46986:SF1">
    <property type="entry name" value="ENDORIBONUCLEASE YBEY, CHLOROPLASTIC"/>
    <property type="match status" value="1"/>
</dbReference>
<comment type="cofactor">
    <cofactor evidence="7">
        <name>Zn(2+)</name>
        <dbReference type="ChEBI" id="CHEBI:29105"/>
    </cofactor>
    <text evidence="7">Binds 1 zinc ion.</text>
</comment>
<keyword evidence="7" id="KW-0963">Cytoplasm</keyword>
<dbReference type="Gene3D" id="3.40.390.30">
    <property type="entry name" value="Metalloproteases ('zincins'), catalytic domain"/>
    <property type="match status" value="1"/>
</dbReference>
<dbReference type="EMBL" id="QHJQ01000006">
    <property type="protein sequence ID" value="PXA03932.1"/>
    <property type="molecule type" value="Genomic_DNA"/>
</dbReference>
<organism evidence="9 10">
    <name type="scientific">Coraliomargarita sinensis</name>
    <dbReference type="NCBI Taxonomy" id="2174842"/>
    <lineage>
        <taxon>Bacteria</taxon>
        <taxon>Pseudomonadati</taxon>
        <taxon>Verrucomicrobiota</taxon>
        <taxon>Opitutia</taxon>
        <taxon>Puniceicoccales</taxon>
        <taxon>Coraliomargaritaceae</taxon>
        <taxon>Coraliomargarita</taxon>
    </lineage>
</organism>
<keyword evidence="5 7" id="KW-0378">Hydrolase</keyword>
<dbReference type="InterPro" id="IPR023091">
    <property type="entry name" value="MetalPrtase_cat_dom_sf_prd"/>
</dbReference>
<keyword evidence="7" id="KW-0690">Ribosome biogenesis</keyword>
<evidence type="ECO:0000256" key="3">
    <source>
        <dbReference type="ARBA" id="ARBA00022723"/>
    </source>
</evidence>
<dbReference type="Proteomes" id="UP000247099">
    <property type="component" value="Unassembled WGS sequence"/>
</dbReference>
<dbReference type="GO" id="GO:0004222">
    <property type="term" value="F:metalloendopeptidase activity"/>
    <property type="evidence" value="ECO:0007669"/>
    <property type="project" value="InterPro"/>
</dbReference>
<dbReference type="GO" id="GO:0004521">
    <property type="term" value="F:RNA endonuclease activity"/>
    <property type="evidence" value="ECO:0007669"/>
    <property type="project" value="UniProtKB-UniRule"/>
</dbReference>
<comment type="caution">
    <text evidence="9">The sequence shown here is derived from an EMBL/GenBank/DDBJ whole genome shotgun (WGS) entry which is preliminary data.</text>
</comment>
<evidence type="ECO:0000256" key="5">
    <source>
        <dbReference type="ARBA" id="ARBA00022801"/>
    </source>
</evidence>
<dbReference type="GO" id="GO:0006364">
    <property type="term" value="P:rRNA processing"/>
    <property type="evidence" value="ECO:0007669"/>
    <property type="project" value="UniProtKB-UniRule"/>
</dbReference>
<keyword evidence="7" id="KW-0698">rRNA processing</keyword>
<dbReference type="PROSITE" id="PS01306">
    <property type="entry name" value="UPF0054"/>
    <property type="match status" value="1"/>
</dbReference>
<evidence type="ECO:0000256" key="4">
    <source>
        <dbReference type="ARBA" id="ARBA00022759"/>
    </source>
</evidence>
<feature type="binding site" evidence="7">
    <location>
        <position position="144"/>
    </location>
    <ligand>
        <name>Zn(2+)</name>
        <dbReference type="ChEBI" id="CHEBI:29105"/>
        <note>catalytic</note>
    </ligand>
</feature>
<comment type="function">
    <text evidence="7">Single strand-specific metallo-endoribonuclease involved in late-stage 70S ribosome quality control and in maturation of the 3' terminus of the 16S rRNA.</text>
</comment>
<name>A0A317ZGC3_9BACT</name>
<dbReference type="InParanoid" id="A0A317ZGC3"/>
<dbReference type="Pfam" id="PF02130">
    <property type="entry name" value="YbeY"/>
    <property type="match status" value="1"/>
</dbReference>
<keyword evidence="6 7" id="KW-0862">Zinc</keyword>
<proteinExistence type="inferred from homology"/>
<dbReference type="AlphaFoldDB" id="A0A317ZGC3"/>
<dbReference type="SUPFAM" id="SSF55486">
    <property type="entry name" value="Metalloproteases ('zincins'), catalytic domain"/>
    <property type="match status" value="1"/>
</dbReference>
<feature type="binding site" evidence="7">
    <location>
        <position position="134"/>
    </location>
    <ligand>
        <name>Zn(2+)</name>
        <dbReference type="ChEBI" id="CHEBI:29105"/>
        <note>catalytic</note>
    </ligand>
</feature>
<feature type="region of interest" description="Disordered" evidence="8">
    <location>
        <begin position="1"/>
        <end position="23"/>
    </location>
</feature>
<dbReference type="GO" id="GO:0008270">
    <property type="term" value="F:zinc ion binding"/>
    <property type="evidence" value="ECO:0007669"/>
    <property type="project" value="UniProtKB-UniRule"/>
</dbReference>
<dbReference type="InterPro" id="IPR002036">
    <property type="entry name" value="YbeY"/>
</dbReference>
<dbReference type="HAMAP" id="MF_00009">
    <property type="entry name" value="Endoribonucl_YbeY"/>
    <property type="match status" value="1"/>
</dbReference>
<keyword evidence="2 7" id="KW-0540">Nuclease</keyword>
<dbReference type="GO" id="GO:0005737">
    <property type="term" value="C:cytoplasm"/>
    <property type="evidence" value="ECO:0007669"/>
    <property type="project" value="UniProtKB-SubCell"/>
</dbReference>
<dbReference type="FunCoup" id="A0A317ZGC3">
    <property type="interactions" value="216"/>
</dbReference>
<evidence type="ECO:0000313" key="10">
    <source>
        <dbReference type="Proteomes" id="UP000247099"/>
    </source>
</evidence>
<dbReference type="NCBIfam" id="TIGR00043">
    <property type="entry name" value="rRNA maturation RNase YbeY"/>
    <property type="match status" value="1"/>
</dbReference>
<evidence type="ECO:0000256" key="6">
    <source>
        <dbReference type="ARBA" id="ARBA00022833"/>
    </source>
</evidence>
<dbReference type="PANTHER" id="PTHR46986">
    <property type="entry name" value="ENDORIBONUCLEASE YBEY, CHLOROPLASTIC"/>
    <property type="match status" value="1"/>
</dbReference>
<comment type="similarity">
    <text evidence="1 7">Belongs to the endoribonuclease YbeY family.</text>
</comment>
<evidence type="ECO:0000256" key="1">
    <source>
        <dbReference type="ARBA" id="ARBA00010875"/>
    </source>
</evidence>
<comment type="subcellular location">
    <subcellularLocation>
        <location evidence="7">Cytoplasm</location>
    </subcellularLocation>
</comment>
<feature type="binding site" evidence="7">
    <location>
        <position position="138"/>
    </location>
    <ligand>
        <name>Zn(2+)</name>
        <dbReference type="ChEBI" id="CHEBI:29105"/>
        <note>catalytic</note>
    </ligand>
</feature>
<keyword evidence="4 7" id="KW-0255">Endonuclease</keyword>
<evidence type="ECO:0000256" key="2">
    <source>
        <dbReference type="ARBA" id="ARBA00022722"/>
    </source>
</evidence>
<evidence type="ECO:0000256" key="7">
    <source>
        <dbReference type="HAMAP-Rule" id="MF_00009"/>
    </source>
</evidence>
<keyword evidence="10" id="KW-1185">Reference proteome</keyword>
<dbReference type="EC" id="3.1.-.-" evidence="7"/>
<feature type="compositionally biased region" description="Basic residues" evidence="8">
    <location>
        <begin position="9"/>
        <end position="21"/>
    </location>
</feature>
<sequence>MPGSNIPKRSLKKPQIRKKKLSPMNPVSLEINNQYNRLESPEAATIALFEAIMESGKFPIGAGELSIAFVDDATIAAVHGDFMDDPTPTDVITFPADTTMESAGEIIVSVDHAQVRAAELGEPFSRELSLYLIHGWLHLAGYDDRNEDDRYKMRAAEKVALELLRTSEKVPEYYLQNHA</sequence>
<protein>
    <recommendedName>
        <fullName evidence="7">Endoribonuclease YbeY</fullName>
        <ecNumber evidence="7">3.1.-.-</ecNumber>
    </recommendedName>
</protein>
<accession>A0A317ZGC3</accession>
<gene>
    <name evidence="7 9" type="primary">ybeY</name>
    <name evidence="9" type="ORF">DDZ13_09850</name>
</gene>